<proteinExistence type="predicted"/>
<keyword evidence="2" id="KW-1185">Reference proteome</keyword>
<evidence type="ECO:0000313" key="2">
    <source>
        <dbReference type="Proteomes" id="UP001154322"/>
    </source>
</evidence>
<organism evidence="1 2">
    <name type="scientific">Paenibacillus melissococcoides</name>
    <dbReference type="NCBI Taxonomy" id="2912268"/>
    <lineage>
        <taxon>Bacteria</taxon>
        <taxon>Bacillati</taxon>
        <taxon>Bacillota</taxon>
        <taxon>Bacilli</taxon>
        <taxon>Bacillales</taxon>
        <taxon>Paenibacillaceae</taxon>
        <taxon>Paenibacillus</taxon>
    </lineage>
</organism>
<reference evidence="1" key="1">
    <citation type="submission" date="2022-06" db="EMBL/GenBank/DDBJ databases">
        <authorList>
            <person name="Dietemann V."/>
            <person name="Ory F."/>
            <person name="Dainat B."/>
            <person name="Oberhansli S."/>
        </authorList>
    </citation>
    <scope>NUCLEOTIDE SEQUENCE</scope>
    <source>
        <strain evidence="1">Ena-SAMPLE-TAB-26-04-2022-14:26:32:270-5432</strain>
    </source>
</reference>
<comment type="caution">
    <text evidence="1">The sequence shown here is derived from an EMBL/GenBank/DDBJ whole genome shotgun (WGS) entry which is preliminary data.</text>
</comment>
<protein>
    <submittedName>
        <fullName evidence="1">Uncharacterized protein</fullName>
    </submittedName>
</protein>
<dbReference type="RefSeq" id="WP_213425779.1">
    <property type="nucleotide sequence ID" value="NZ_AP031286.1"/>
</dbReference>
<evidence type="ECO:0000313" key="1">
    <source>
        <dbReference type="EMBL" id="CAH8243532.1"/>
    </source>
</evidence>
<name>A0ABN8U0E8_9BACL</name>
<gene>
    <name evidence="1" type="ORF">WJ0W_000772</name>
</gene>
<dbReference type="Proteomes" id="UP001154322">
    <property type="component" value="Unassembled WGS sequence"/>
</dbReference>
<accession>A0ABN8U0E8</accession>
<sequence>MPFLGQSVVVSGSNTYVAADQLTAINLAVTNAPGNKATVIPRYPVWPSITKYTNDNGTFPAILPQYIWDSTTTDNQVRAFAARSGALGSLGSQVRMSVNLTVFSDNARIARIDIYDFSGPSLTFVETLTPPVLTDGSLDANTSLVETFPYNWQNIRIYHKQSSLLPSGGQSGIIVSFTAVNYLGFSPPITPGNPGLNALHTRGLYHIDANRIDWYDPLMADSEKEHKEPSAVLP</sequence>
<dbReference type="EMBL" id="CALYLO010000001">
    <property type="protein sequence ID" value="CAH8243532.1"/>
    <property type="molecule type" value="Genomic_DNA"/>
</dbReference>